<dbReference type="GO" id="GO:0004396">
    <property type="term" value="F:hexokinase activity"/>
    <property type="evidence" value="ECO:0007669"/>
    <property type="project" value="TreeGrafter"/>
</dbReference>
<sequence>MDKYYWGIDLGGTKVECAVISREDDRCVLRERIPSHAERGYAHILNRIQFLVARCAETLGCYPSEIGFGTPGALDPVTGLMKNCNSTALNGQPLHRDLADLLKVRVRLANDANCLALAETHLGVVRQVNPNAEVVFAIIMGTGVGAGIVVNGKVIHGLHGIAGEWGHNVIEPAGRECYCGKRGCLETVISGQGLEIAYHQRTGVQRSLSEIMQLSQHGEADAMLIQDRLMRYFGLAVAQIINVLDPDVIVVGGGVGNIDLLYDTGRQAIMPHLFNPVLNTAIVKPILGDSAGVFGAAMLVK</sequence>
<evidence type="ECO:0000313" key="3">
    <source>
        <dbReference type="Proteomes" id="UP000027192"/>
    </source>
</evidence>
<dbReference type="SUPFAM" id="SSF53067">
    <property type="entry name" value="Actin-like ATPase domain"/>
    <property type="match status" value="1"/>
</dbReference>
<dbReference type="InterPro" id="IPR043129">
    <property type="entry name" value="ATPase_NBD"/>
</dbReference>
<proteinExistence type="predicted"/>
<dbReference type="AlphaFoldDB" id="A0A066RST0"/>
<dbReference type="RefSeq" id="WP_036754439.1">
    <property type="nucleotide sequence ID" value="NZ_JAGSGC010000007.1"/>
</dbReference>
<keyword evidence="1" id="KW-0119">Carbohydrate metabolism</keyword>
<keyword evidence="3" id="KW-1185">Reference proteome</keyword>
<dbReference type="Gene3D" id="3.30.420.40">
    <property type="match status" value="2"/>
</dbReference>
<dbReference type="OrthoDB" id="9810372at2"/>
<dbReference type="PANTHER" id="PTHR18964:SF174">
    <property type="entry name" value="D-ALLOSE KINASE-RELATED"/>
    <property type="match status" value="1"/>
</dbReference>
<dbReference type="Pfam" id="PF00480">
    <property type="entry name" value="ROK"/>
    <property type="match status" value="1"/>
</dbReference>
<organism evidence="2 3">
    <name type="scientific">Photobacterium galatheae</name>
    <dbReference type="NCBI Taxonomy" id="1654360"/>
    <lineage>
        <taxon>Bacteria</taxon>
        <taxon>Pseudomonadati</taxon>
        <taxon>Pseudomonadota</taxon>
        <taxon>Gammaproteobacteria</taxon>
        <taxon>Vibrionales</taxon>
        <taxon>Vibrionaceae</taxon>
        <taxon>Photobacterium</taxon>
    </lineage>
</organism>
<dbReference type="Proteomes" id="UP000027192">
    <property type="component" value="Unassembled WGS sequence"/>
</dbReference>
<evidence type="ECO:0000256" key="1">
    <source>
        <dbReference type="ARBA" id="ARBA00023277"/>
    </source>
</evidence>
<protein>
    <submittedName>
        <fullName evidence="2">ROK family transcriptional regulator</fullName>
    </submittedName>
</protein>
<reference evidence="2 3" key="1">
    <citation type="submission" date="2014-04" db="EMBL/GenBank/DDBJ databases">
        <title>Draft genome sequence of Photobacterium halotolerans S2753: a solonamide, ngercheumicin and holomycin producer.</title>
        <authorList>
            <person name="Machado H.R."/>
            <person name="Gram L."/>
        </authorList>
    </citation>
    <scope>NUCLEOTIDE SEQUENCE [LARGE SCALE GENOMIC DNA]</scope>
    <source>
        <strain evidence="2 3">S2753</strain>
    </source>
</reference>
<comment type="caution">
    <text evidence="2">The sequence shown here is derived from an EMBL/GenBank/DDBJ whole genome shotgun (WGS) entry which is preliminary data.</text>
</comment>
<dbReference type="EMBL" id="JMIB01000028">
    <property type="protein sequence ID" value="KDM90722.1"/>
    <property type="molecule type" value="Genomic_DNA"/>
</dbReference>
<gene>
    <name evidence="2" type="ORF">EA58_15140</name>
</gene>
<dbReference type="PROSITE" id="PS01125">
    <property type="entry name" value="ROK"/>
    <property type="match status" value="1"/>
</dbReference>
<dbReference type="STRING" id="1654360.EA58_15140"/>
<evidence type="ECO:0000313" key="2">
    <source>
        <dbReference type="EMBL" id="KDM90722.1"/>
    </source>
</evidence>
<accession>A0A066RST0</accession>
<dbReference type="PANTHER" id="PTHR18964">
    <property type="entry name" value="ROK (REPRESSOR, ORF, KINASE) FAMILY"/>
    <property type="match status" value="1"/>
</dbReference>
<name>A0A066RST0_9GAMM</name>
<dbReference type="InterPro" id="IPR000600">
    <property type="entry name" value="ROK"/>
</dbReference>
<dbReference type="InterPro" id="IPR049874">
    <property type="entry name" value="ROK_cs"/>
</dbReference>